<feature type="transmembrane region" description="Helical" evidence="1">
    <location>
        <begin position="108"/>
        <end position="126"/>
    </location>
</feature>
<feature type="transmembrane region" description="Helical" evidence="1">
    <location>
        <begin position="76"/>
        <end position="96"/>
    </location>
</feature>
<sequence>MEMLALTCPQCGSANVKLLPERNDLAQCNYCNSIFMLPPPIVDEAKPKITAIQEEEEEVDMTEVVYPIRPTPPPDSAAGILLSLGVVLVGALCAICEVYEWKPDHQRLVLFGIIIVIGIFALLMVFKYDSQKSKEFEESEEMQTYIKESKAAYEKSMAQIRYRMRQNK</sequence>
<dbReference type="OrthoDB" id="680487at2"/>
<accession>A0A327WBI1</accession>
<keyword evidence="1" id="KW-1133">Transmembrane helix</keyword>
<keyword evidence="3" id="KW-1185">Reference proteome</keyword>
<dbReference type="RefSeq" id="WP_111590757.1">
    <property type="nucleotide sequence ID" value="NZ_QLMA01000001.1"/>
</dbReference>
<comment type="caution">
    <text evidence="2">The sequence shown here is derived from an EMBL/GenBank/DDBJ whole genome shotgun (WGS) entry which is preliminary data.</text>
</comment>
<keyword evidence="1" id="KW-0472">Membrane</keyword>
<evidence type="ECO:0000313" key="3">
    <source>
        <dbReference type="Proteomes" id="UP000249819"/>
    </source>
</evidence>
<evidence type="ECO:0000313" key="2">
    <source>
        <dbReference type="EMBL" id="RAJ88107.1"/>
    </source>
</evidence>
<dbReference type="EMBL" id="QLMA01000001">
    <property type="protein sequence ID" value="RAJ88107.1"/>
    <property type="molecule type" value="Genomic_DNA"/>
</dbReference>
<evidence type="ECO:0000256" key="1">
    <source>
        <dbReference type="SAM" id="Phobius"/>
    </source>
</evidence>
<organism evidence="2 3">
    <name type="scientific">Chitinophaga dinghuensis</name>
    <dbReference type="NCBI Taxonomy" id="1539050"/>
    <lineage>
        <taxon>Bacteria</taxon>
        <taxon>Pseudomonadati</taxon>
        <taxon>Bacteroidota</taxon>
        <taxon>Chitinophagia</taxon>
        <taxon>Chitinophagales</taxon>
        <taxon>Chitinophagaceae</taxon>
        <taxon>Chitinophaga</taxon>
    </lineage>
</organism>
<keyword evidence="1" id="KW-0812">Transmembrane</keyword>
<proteinExistence type="predicted"/>
<dbReference type="Proteomes" id="UP000249819">
    <property type="component" value="Unassembled WGS sequence"/>
</dbReference>
<protein>
    <submittedName>
        <fullName evidence="2">Uncharacterized protein</fullName>
    </submittedName>
</protein>
<gene>
    <name evidence="2" type="ORF">CLV59_101872</name>
</gene>
<reference evidence="2 3" key="1">
    <citation type="submission" date="2018-06" db="EMBL/GenBank/DDBJ databases">
        <title>Genomic Encyclopedia of Archaeal and Bacterial Type Strains, Phase II (KMG-II): from individual species to whole genera.</title>
        <authorList>
            <person name="Goeker M."/>
        </authorList>
    </citation>
    <scope>NUCLEOTIDE SEQUENCE [LARGE SCALE GENOMIC DNA]</scope>
    <source>
        <strain evidence="2 3">DSM 29821</strain>
    </source>
</reference>
<dbReference type="AlphaFoldDB" id="A0A327WBI1"/>
<name>A0A327WBI1_9BACT</name>